<evidence type="ECO:0000313" key="3">
    <source>
        <dbReference type="EMBL" id="GMH58227.1"/>
    </source>
</evidence>
<dbReference type="GO" id="GO:0003682">
    <property type="term" value="F:chromatin binding"/>
    <property type="evidence" value="ECO:0007669"/>
    <property type="project" value="TreeGrafter"/>
</dbReference>
<keyword evidence="1" id="KW-0175">Coiled coil</keyword>
<gene>
    <name evidence="3" type="ORF">TrRE_jg9460</name>
</gene>
<feature type="coiled-coil region" evidence="1">
    <location>
        <begin position="81"/>
        <end position="168"/>
    </location>
</feature>
<proteinExistence type="predicted"/>
<protein>
    <submittedName>
        <fullName evidence="3">Uncharacterized protein</fullName>
    </submittedName>
</protein>
<reference evidence="3" key="1">
    <citation type="submission" date="2022-07" db="EMBL/GenBank/DDBJ databases">
        <title>Genome analysis of Parmales, a sister group of diatoms, reveals the evolutionary specialization of diatoms from phago-mixotrophs to photoautotrophs.</title>
        <authorList>
            <person name="Ban H."/>
            <person name="Sato S."/>
            <person name="Yoshikawa S."/>
            <person name="Kazumasa Y."/>
            <person name="Nakamura Y."/>
            <person name="Ichinomiya M."/>
            <person name="Saitoh K."/>
            <person name="Sato N."/>
            <person name="Blanc-Mathieu R."/>
            <person name="Endo H."/>
            <person name="Kuwata A."/>
            <person name="Ogata H."/>
        </authorList>
    </citation>
    <scope>NUCLEOTIDE SEQUENCE</scope>
</reference>
<dbReference type="GO" id="GO:0007076">
    <property type="term" value="P:mitotic chromosome condensation"/>
    <property type="evidence" value="ECO:0007669"/>
    <property type="project" value="TreeGrafter"/>
</dbReference>
<feature type="region of interest" description="Disordered" evidence="2">
    <location>
        <begin position="1"/>
        <end position="46"/>
    </location>
</feature>
<name>A0A9W6ZPN9_9STRA</name>
<dbReference type="PANTHER" id="PTHR43941:SF5">
    <property type="entry name" value="ELKS_RAB6-INTERACTING_CAST FAMILY PROTEIN"/>
    <property type="match status" value="1"/>
</dbReference>
<evidence type="ECO:0000256" key="2">
    <source>
        <dbReference type="SAM" id="MobiDB-lite"/>
    </source>
</evidence>
<dbReference type="OrthoDB" id="193171at2759"/>
<comment type="caution">
    <text evidence="3">The sequence shown here is derived from an EMBL/GenBank/DDBJ whole genome shotgun (WGS) entry which is preliminary data.</text>
</comment>
<dbReference type="GO" id="GO:0000793">
    <property type="term" value="C:condensed chromosome"/>
    <property type="evidence" value="ECO:0007669"/>
    <property type="project" value="TreeGrafter"/>
</dbReference>
<evidence type="ECO:0000256" key="1">
    <source>
        <dbReference type="SAM" id="Coils"/>
    </source>
</evidence>
<feature type="compositionally biased region" description="Low complexity" evidence="2">
    <location>
        <begin position="1"/>
        <end position="21"/>
    </location>
</feature>
<dbReference type="EMBL" id="BRXZ01000946">
    <property type="protein sequence ID" value="GMH58227.1"/>
    <property type="molecule type" value="Genomic_DNA"/>
</dbReference>
<keyword evidence="4" id="KW-1185">Reference proteome</keyword>
<feature type="coiled-coil region" evidence="1">
    <location>
        <begin position="223"/>
        <end position="394"/>
    </location>
</feature>
<dbReference type="GO" id="GO:0000796">
    <property type="term" value="C:condensin complex"/>
    <property type="evidence" value="ECO:0007669"/>
    <property type="project" value="TreeGrafter"/>
</dbReference>
<dbReference type="PANTHER" id="PTHR43941">
    <property type="entry name" value="STRUCTURAL MAINTENANCE OF CHROMOSOMES PROTEIN 2"/>
    <property type="match status" value="1"/>
</dbReference>
<organism evidence="3 4">
    <name type="scientific">Triparma retinervis</name>
    <dbReference type="NCBI Taxonomy" id="2557542"/>
    <lineage>
        <taxon>Eukaryota</taxon>
        <taxon>Sar</taxon>
        <taxon>Stramenopiles</taxon>
        <taxon>Ochrophyta</taxon>
        <taxon>Bolidophyceae</taxon>
        <taxon>Parmales</taxon>
        <taxon>Triparmaceae</taxon>
        <taxon>Triparma</taxon>
    </lineage>
</organism>
<dbReference type="Gene3D" id="1.10.287.510">
    <property type="entry name" value="Helix hairpin bin"/>
    <property type="match status" value="1"/>
</dbReference>
<dbReference type="GO" id="GO:0000785">
    <property type="term" value="C:chromatin"/>
    <property type="evidence" value="ECO:0007669"/>
    <property type="project" value="TreeGrafter"/>
</dbReference>
<feature type="compositionally biased region" description="Low complexity" evidence="2">
    <location>
        <begin position="30"/>
        <end position="46"/>
    </location>
</feature>
<sequence length="518" mass="57609">MATPSPASPSPSMNSSAAATPLSRILHKVNSSNQSPSSPFLSSLHGSSYPTPAQAILSMNDSTHTVGNTSTSSGSVQAGTLRHALNVVERLQSQLTELASTNAQLENECSEKETSLNSFKAENKTLKAKIATLETDLSVTDSKSSALRRESKQRTEQLQDEVQSLRRTKLTAVETERVLQERIGLLEKGYKEKIERSEESVSRAMELVDRVQVAAGRAVEKERHQLHQRNRTTEEELSAAQATLRRYKKATEKLSRESDRCKSELHHLKSSNTQMKLELSTFASTKEQLKDDLNKCHVQIARYEEREKDIVGYQREISRLKDDMGRDSSGIGKLEGENAALKKEIANMLEQYSVNINKVREVANQKIEIETEMRHRLQAEVREAKGAIRDMHKEVKDRNMLLSVLEERLQTMGDAEDKVSRDQERRLKIRAADIKPIGATGGISATVDAYEKHIGSRSRGEGLYGVTSLPGDLSKIGGIKVAEKSRARKMAAAALDRHSRDKLEKEVVSRGGLAWVVS</sequence>
<accession>A0A9W6ZPN9</accession>
<evidence type="ECO:0000313" key="4">
    <source>
        <dbReference type="Proteomes" id="UP001165082"/>
    </source>
</evidence>
<dbReference type="AlphaFoldDB" id="A0A9W6ZPN9"/>
<dbReference type="Proteomes" id="UP001165082">
    <property type="component" value="Unassembled WGS sequence"/>
</dbReference>